<organism evidence="19 20">
    <name type="scientific">Burkholderia anthina</name>
    <dbReference type="NCBI Taxonomy" id="179879"/>
    <lineage>
        <taxon>Bacteria</taxon>
        <taxon>Pseudomonadati</taxon>
        <taxon>Pseudomonadota</taxon>
        <taxon>Betaproteobacteria</taxon>
        <taxon>Burkholderiales</taxon>
        <taxon>Burkholderiaceae</taxon>
        <taxon>Burkholderia</taxon>
        <taxon>Burkholderia cepacia complex</taxon>
    </lineage>
</organism>
<dbReference type="PANTHER" id="PTHR32552:SF85">
    <property type="entry name" value="BLL7968 PROTEIN"/>
    <property type="match status" value="1"/>
</dbReference>
<evidence type="ECO:0000256" key="6">
    <source>
        <dbReference type="ARBA" id="ARBA00022729"/>
    </source>
</evidence>
<dbReference type="FunFam" id="2.170.130.10:FF:000001">
    <property type="entry name" value="Catecholate siderophore TonB-dependent receptor"/>
    <property type="match status" value="1"/>
</dbReference>
<feature type="chain" id="PRO_5026854676" evidence="15">
    <location>
        <begin position="35"/>
        <end position="730"/>
    </location>
</feature>
<evidence type="ECO:0000313" key="19">
    <source>
        <dbReference type="EMBL" id="VVU53974.1"/>
    </source>
</evidence>
<evidence type="ECO:0000256" key="8">
    <source>
        <dbReference type="ARBA" id="ARBA00023077"/>
    </source>
</evidence>
<dbReference type="GO" id="GO:0015344">
    <property type="term" value="F:siderophore uptake transmembrane transporter activity"/>
    <property type="evidence" value="ECO:0007669"/>
    <property type="project" value="TreeGrafter"/>
</dbReference>
<keyword evidence="10 19" id="KW-0675">Receptor</keyword>
<dbReference type="Gene3D" id="2.170.130.10">
    <property type="entry name" value="TonB-dependent receptor, plug domain"/>
    <property type="match status" value="1"/>
</dbReference>
<evidence type="ECO:0000256" key="1">
    <source>
        <dbReference type="ARBA" id="ARBA00004571"/>
    </source>
</evidence>
<keyword evidence="6 15" id="KW-0732">Signal</keyword>
<evidence type="ECO:0000256" key="11">
    <source>
        <dbReference type="ARBA" id="ARBA00023237"/>
    </source>
</evidence>
<keyword evidence="8 13" id="KW-0798">TonB box</keyword>
<dbReference type="InterPro" id="IPR010105">
    <property type="entry name" value="TonB_sidphr_rcpt"/>
</dbReference>
<dbReference type="PROSITE" id="PS52016">
    <property type="entry name" value="TONB_DEPENDENT_REC_3"/>
    <property type="match status" value="1"/>
</dbReference>
<dbReference type="SUPFAM" id="SSF56935">
    <property type="entry name" value="Porins"/>
    <property type="match status" value="1"/>
</dbReference>
<feature type="region of interest" description="Disordered" evidence="14">
    <location>
        <begin position="204"/>
        <end position="227"/>
    </location>
</feature>
<feature type="domain" description="TonB-dependent receptor plug" evidence="17">
    <location>
        <begin position="94"/>
        <end position="192"/>
    </location>
</feature>
<evidence type="ECO:0000313" key="18">
    <source>
        <dbReference type="EMBL" id="MBM2770815.1"/>
    </source>
</evidence>
<evidence type="ECO:0000259" key="17">
    <source>
        <dbReference type="Pfam" id="PF07715"/>
    </source>
</evidence>
<dbReference type="EMBL" id="JAFCIQ010000032">
    <property type="protein sequence ID" value="MBM2770815.1"/>
    <property type="molecule type" value="Genomic_DNA"/>
</dbReference>
<comment type="similarity">
    <text evidence="2 12 13">Belongs to the TonB-dependent receptor family.</text>
</comment>
<evidence type="ECO:0000256" key="13">
    <source>
        <dbReference type="RuleBase" id="RU003357"/>
    </source>
</evidence>
<dbReference type="GeneID" id="56504699"/>
<proteinExistence type="inferred from homology"/>
<evidence type="ECO:0000256" key="7">
    <source>
        <dbReference type="ARBA" id="ARBA00023065"/>
    </source>
</evidence>
<evidence type="ECO:0000259" key="16">
    <source>
        <dbReference type="Pfam" id="PF00593"/>
    </source>
</evidence>
<sequence length="730" mass="78310">MPSRRLPRRARTLRPWRTSLPALITLCVASGAHAAADERAPAAPAATASSPTPASSPVERELPAISVSASATADPTVGYQPRTSSVAGGDDRAIKDIPQSVAVVSSSVMQDQQARSLDDVLGNISGVTQTNTLGGTRDAFIKRGFGSNNDGSVLVDGVRTPVLHSYLATIDRVEVLKGPASLLYGMQDPGGVINLVTRKPEDTLGGSVSASRTSHGGSSAQFDLTGPLGKPGQVAGGTLAFRLTGEYDTSRYWRSFGRERDALIAPALSWHDANTSIDVSYQYVDYTTPFDRGTVLVNGRPDDALRYRRYEEAWAQSSGVQETLRARIEHRFSDAWRVRATYGWGRDRYAQNITRATAFNSTTGAMTRSADANLGRNDADQIATLGLLGNLTLAGMNHALYVGGEYERQRSFRGDTIRGTATKGFDLYDPVYGLLAPGGTANAKQSDSLSKVHTYSMIVQDSVKLTDRLTAVAGLRWEDWQQESGMGRPFVFADRSHGNVWLPQFGLAYALTPSLTAYANVSRSFKPNVASNVTSPLAPEFGRVLEAGLKFSVKPGITGTLAAYQIDKRNVAVTVGDITSTIGTARSRGIELDVAGQITRHLSLIGSYAYTNANDRDSNTPLVNVARHTGSLFAVYDTAIANLPGRWRFGGGARLVGARPGDTANSFTLPGYVTVDAFAAYETTIGKFPTRIQLNVKNLLDKTYYPSSNSNLIVAVGEPRLVTLTTTVSF</sequence>
<feature type="region of interest" description="Disordered" evidence="14">
    <location>
        <begin position="40"/>
        <end position="59"/>
    </location>
</feature>
<dbReference type="GO" id="GO:0015891">
    <property type="term" value="P:siderophore transport"/>
    <property type="evidence" value="ECO:0007669"/>
    <property type="project" value="InterPro"/>
</dbReference>
<dbReference type="EMBL" id="CABVLY010000043">
    <property type="protein sequence ID" value="VVU53974.1"/>
    <property type="molecule type" value="Genomic_DNA"/>
</dbReference>
<comment type="subcellular location">
    <subcellularLocation>
        <location evidence="1 12">Cell outer membrane</location>
        <topology evidence="1 12">Multi-pass membrane protein</topology>
    </subcellularLocation>
</comment>
<name>A0A6P2GKW5_9BURK</name>
<dbReference type="PANTHER" id="PTHR32552">
    <property type="entry name" value="FERRICHROME IRON RECEPTOR-RELATED"/>
    <property type="match status" value="1"/>
</dbReference>
<keyword evidence="11 12" id="KW-0998">Cell outer membrane</keyword>
<dbReference type="Pfam" id="PF07715">
    <property type="entry name" value="Plug"/>
    <property type="match status" value="1"/>
</dbReference>
<dbReference type="Gene3D" id="2.40.170.20">
    <property type="entry name" value="TonB-dependent receptor, beta-barrel domain"/>
    <property type="match status" value="1"/>
</dbReference>
<dbReference type="NCBIfam" id="TIGR01783">
    <property type="entry name" value="TonB-siderophor"/>
    <property type="match status" value="1"/>
</dbReference>
<feature type="signal peptide" evidence="15">
    <location>
        <begin position="1"/>
        <end position="34"/>
    </location>
</feature>
<evidence type="ECO:0000256" key="3">
    <source>
        <dbReference type="ARBA" id="ARBA00022448"/>
    </source>
</evidence>
<dbReference type="CDD" id="cd01347">
    <property type="entry name" value="ligand_gated_channel"/>
    <property type="match status" value="1"/>
</dbReference>
<evidence type="ECO:0000256" key="5">
    <source>
        <dbReference type="ARBA" id="ARBA00022692"/>
    </source>
</evidence>
<dbReference type="InterPro" id="IPR039426">
    <property type="entry name" value="TonB-dep_rcpt-like"/>
</dbReference>
<dbReference type="InterPro" id="IPR012910">
    <property type="entry name" value="Plug_dom"/>
</dbReference>
<dbReference type="InterPro" id="IPR036942">
    <property type="entry name" value="Beta-barrel_TonB_sf"/>
</dbReference>
<keyword evidence="9 12" id="KW-0472">Membrane</keyword>
<feature type="domain" description="TonB-dependent receptor-like beta-barrel" evidence="16">
    <location>
        <begin position="270"/>
        <end position="699"/>
    </location>
</feature>
<dbReference type="Proteomes" id="UP000755577">
    <property type="component" value="Unassembled WGS sequence"/>
</dbReference>
<feature type="compositionally biased region" description="Polar residues" evidence="14">
    <location>
        <begin position="206"/>
        <end position="222"/>
    </location>
</feature>
<keyword evidence="7" id="KW-0406">Ion transport</keyword>
<feature type="compositionally biased region" description="Low complexity" evidence="14">
    <location>
        <begin position="41"/>
        <end position="57"/>
    </location>
</feature>
<keyword evidence="5 12" id="KW-0812">Transmembrane</keyword>
<evidence type="ECO:0000313" key="21">
    <source>
        <dbReference type="Proteomes" id="UP000755577"/>
    </source>
</evidence>
<gene>
    <name evidence="19" type="ORF">BAN20980_06617</name>
    <name evidence="18" type="ORF">JQK92_30865</name>
</gene>
<evidence type="ECO:0000256" key="4">
    <source>
        <dbReference type="ARBA" id="ARBA00022452"/>
    </source>
</evidence>
<keyword evidence="3 12" id="KW-0813">Transport</keyword>
<dbReference type="GO" id="GO:0038023">
    <property type="term" value="F:signaling receptor activity"/>
    <property type="evidence" value="ECO:0007669"/>
    <property type="project" value="InterPro"/>
</dbReference>
<evidence type="ECO:0000256" key="9">
    <source>
        <dbReference type="ARBA" id="ARBA00023136"/>
    </source>
</evidence>
<evidence type="ECO:0000313" key="20">
    <source>
        <dbReference type="Proteomes" id="UP000494201"/>
    </source>
</evidence>
<evidence type="ECO:0000256" key="14">
    <source>
        <dbReference type="SAM" id="MobiDB-lite"/>
    </source>
</evidence>
<evidence type="ECO:0000256" key="15">
    <source>
        <dbReference type="SAM" id="SignalP"/>
    </source>
</evidence>
<dbReference type="InterPro" id="IPR000531">
    <property type="entry name" value="Beta-barrel_TonB"/>
</dbReference>
<evidence type="ECO:0000256" key="2">
    <source>
        <dbReference type="ARBA" id="ARBA00009810"/>
    </source>
</evidence>
<reference evidence="19 20" key="1">
    <citation type="submission" date="2019-09" db="EMBL/GenBank/DDBJ databases">
        <authorList>
            <person name="Depoorter E."/>
        </authorList>
    </citation>
    <scope>NUCLEOTIDE SEQUENCE [LARGE SCALE GENOMIC DNA]</scope>
    <source>
        <strain evidence="19">LMG 20980</strain>
    </source>
</reference>
<dbReference type="RefSeq" id="WP_174928646.1">
    <property type="nucleotide sequence ID" value="NZ_CABVLY010000043.1"/>
</dbReference>
<keyword evidence="4 12" id="KW-1134">Transmembrane beta strand</keyword>
<dbReference type="Pfam" id="PF00593">
    <property type="entry name" value="TonB_dep_Rec_b-barrel"/>
    <property type="match status" value="1"/>
</dbReference>
<feature type="region of interest" description="Disordered" evidence="14">
    <location>
        <begin position="72"/>
        <end position="92"/>
    </location>
</feature>
<dbReference type="AlphaFoldDB" id="A0A6P2GKW5"/>
<reference evidence="18 21" key="2">
    <citation type="submission" date="2021-02" db="EMBL/GenBank/DDBJ databases">
        <title>Draft genome of the type strains Burkholderia anthina DSM16086.</title>
        <authorList>
            <person name="Hertel R."/>
            <person name="Meissner J."/>
            <person name="Poehlein A."/>
            <person name="Daniel R."/>
            <person name="Commichau F.M."/>
        </authorList>
    </citation>
    <scope>NUCLEOTIDE SEQUENCE [LARGE SCALE GENOMIC DNA]</scope>
    <source>
        <strain evidence="18 21">DSM 16086</strain>
    </source>
</reference>
<dbReference type="InterPro" id="IPR037066">
    <property type="entry name" value="Plug_dom_sf"/>
</dbReference>
<evidence type="ECO:0000256" key="12">
    <source>
        <dbReference type="PROSITE-ProRule" id="PRU01360"/>
    </source>
</evidence>
<keyword evidence="21" id="KW-1185">Reference proteome</keyword>
<protein>
    <submittedName>
        <fullName evidence="19">TonB-dependent receptor</fullName>
    </submittedName>
    <submittedName>
        <fullName evidence="18">TonB-dependent siderophore receptor</fullName>
    </submittedName>
</protein>
<accession>A0A6P2GKW5</accession>
<evidence type="ECO:0000256" key="10">
    <source>
        <dbReference type="ARBA" id="ARBA00023170"/>
    </source>
</evidence>
<dbReference type="Proteomes" id="UP000494201">
    <property type="component" value="Unassembled WGS sequence"/>
</dbReference>
<dbReference type="GO" id="GO:0009279">
    <property type="term" value="C:cell outer membrane"/>
    <property type="evidence" value="ECO:0007669"/>
    <property type="project" value="UniProtKB-SubCell"/>
</dbReference>